<proteinExistence type="predicted"/>
<accession>A0A9Q4KMV3</accession>
<evidence type="ECO:0000259" key="1">
    <source>
        <dbReference type="Pfam" id="PF02371"/>
    </source>
</evidence>
<dbReference type="PANTHER" id="PTHR33055:SF13">
    <property type="entry name" value="TRANSPOSASE"/>
    <property type="match status" value="1"/>
</dbReference>
<comment type="caution">
    <text evidence="2">The sequence shown here is derived from an EMBL/GenBank/DDBJ whole genome shotgun (WGS) entry which is preliminary data.</text>
</comment>
<dbReference type="PANTHER" id="PTHR33055">
    <property type="entry name" value="TRANSPOSASE FOR INSERTION SEQUENCE ELEMENT IS1111A"/>
    <property type="match status" value="1"/>
</dbReference>
<gene>
    <name evidence="2" type="ORF">L0665_01795</name>
</gene>
<dbReference type="GO" id="GO:0006313">
    <property type="term" value="P:DNA transposition"/>
    <property type="evidence" value="ECO:0007669"/>
    <property type="project" value="InterPro"/>
</dbReference>
<protein>
    <submittedName>
        <fullName evidence="2">Transposase</fullName>
    </submittedName>
</protein>
<dbReference type="EMBL" id="JAKELO010000002">
    <property type="protein sequence ID" value="MDE4907353.1"/>
    <property type="molecule type" value="Genomic_DNA"/>
</dbReference>
<keyword evidence="3" id="KW-1185">Reference proteome</keyword>
<dbReference type="AlphaFoldDB" id="A0A9Q4KMV3"/>
<dbReference type="InterPro" id="IPR003346">
    <property type="entry name" value="Transposase_20"/>
</dbReference>
<dbReference type="GO" id="GO:0003677">
    <property type="term" value="F:DNA binding"/>
    <property type="evidence" value="ECO:0007669"/>
    <property type="project" value="InterPro"/>
</dbReference>
<feature type="domain" description="Transposase IS116/IS110/IS902 C-terminal" evidence="1">
    <location>
        <begin position="2"/>
        <end position="78"/>
    </location>
</feature>
<dbReference type="Proteomes" id="UP001143747">
    <property type="component" value="Unassembled WGS sequence"/>
</dbReference>
<dbReference type="GO" id="GO:0004803">
    <property type="term" value="F:transposase activity"/>
    <property type="evidence" value="ECO:0007669"/>
    <property type="project" value="InterPro"/>
</dbReference>
<sequence length="173" mass="19250">MRSVPGVGHIAASVLISEIGDVSDFSSGKKLAAWTGIVPSIYQSAGTLRTGSITKRGNRHLWWILVEIAHSCARMKGTKLWTFFERIKKRSGYKKAIVALARKNLTIIWHLLTYKELFVDESYIPKKQSVVPAFLTMVRKIGIDEALSLIQNAKKEVGIQRTRGILLESGQGV</sequence>
<name>A0A9Q4KMV3_9EURY</name>
<dbReference type="Pfam" id="PF02371">
    <property type="entry name" value="Transposase_20"/>
    <property type="match status" value="1"/>
</dbReference>
<evidence type="ECO:0000313" key="2">
    <source>
        <dbReference type="EMBL" id="MDE4907353.1"/>
    </source>
</evidence>
<organism evidence="2 3">
    <name type="scientific">Methanogenium marinum</name>
    <dbReference type="NCBI Taxonomy" id="348610"/>
    <lineage>
        <taxon>Archaea</taxon>
        <taxon>Methanobacteriati</taxon>
        <taxon>Methanobacteriota</taxon>
        <taxon>Stenosarchaea group</taxon>
        <taxon>Methanomicrobia</taxon>
        <taxon>Methanomicrobiales</taxon>
        <taxon>Methanomicrobiaceae</taxon>
        <taxon>Methanogenium</taxon>
    </lineage>
</organism>
<dbReference type="RefSeq" id="WP_274924010.1">
    <property type="nucleotide sequence ID" value="NZ_JAKELO010000002.1"/>
</dbReference>
<reference evidence="2" key="1">
    <citation type="submission" date="2022-01" db="EMBL/GenBank/DDBJ databases">
        <title>Draft genome of Methanogenium marinum DSM 15558.</title>
        <authorList>
            <person name="Chen S.-C."/>
            <person name="You Y.-T."/>
        </authorList>
    </citation>
    <scope>NUCLEOTIDE SEQUENCE</scope>
    <source>
        <strain evidence="2">DSM 15558</strain>
    </source>
</reference>
<evidence type="ECO:0000313" key="3">
    <source>
        <dbReference type="Proteomes" id="UP001143747"/>
    </source>
</evidence>
<dbReference type="InterPro" id="IPR047650">
    <property type="entry name" value="Transpos_IS110"/>
</dbReference>